<keyword evidence="1" id="KW-0863">Zinc-finger</keyword>
<dbReference type="SUPFAM" id="SSF52980">
    <property type="entry name" value="Restriction endonuclease-like"/>
    <property type="match status" value="1"/>
</dbReference>
<dbReference type="InterPro" id="IPR011604">
    <property type="entry name" value="PDDEXK-like_dom_sf"/>
</dbReference>
<reference evidence="3" key="1">
    <citation type="submission" date="2019-08" db="EMBL/GenBank/DDBJ databases">
        <title>The improved chromosome-level genome for the pearl oyster Pinctada fucata martensii using PacBio sequencing and Hi-C.</title>
        <authorList>
            <person name="Zheng Z."/>
        </authorList>
    </citation>
    <scope>NUCLEOTIDE SEQUENCE</scope>
    <source>
        <strain evidence="3">ZZ-2019</strain>
        <tissue evidence="3">Adductor muscle</tissue>
    </source>
</reference>
<dbReference type="InterPro" id="IPR007527">
    <property type="entry name" value="Znf_SWIM"/>
</dbReference>
<proteinExistence type="predicted"/>
<dbReference type="PROSITE" id="PS50966">
    <property type="entry name" value="ZF_SWIM"/>
    <property type="match status" value="1"/>
</dbReference>
<dbReference type="InterPro" id="IPR019080">
    <property type="entry name" value="YqaJ_viral_recombinase"/>
</dbReference>
<dbReference type="GO" id="GO:0008270">
    <property type="term" value="F:zinc ion binding"/>
    <property type="evidence" value="ECO:0007669"/>
    <property type="project" value="UniProtKB-KW"/>
</dbReference>
<name>A0AA88YLR0_PINIB</name>
<evidence type="ECO:0000256" key="1">
    <source>
        <dbReference type="PROSITE-ProRule" id="PRU00325"/>
    </source>
</evidence>
<protein>
    <recommendedName>
        <fullName evidence="2">SWIM-type domain-containing protein</fullName>
    </recommendedName>
</protein>
<dbReference type="CDD" id="cd22343">
    <property type="entry name" value="PDDEXK_lambda_exonuclease-like"/>
    <property type="match status" value="1"/>
</dbReference>
<dbReference type="GO" id="GO:0006281">
    <property type="term" value="P:DNA repair"/>
    <property type="evidence" value="ECO:0007669"/>
    <property type="project" value="UniProtKB-ARBA"/>
</dbReference>
<evidence type="ECO:0000313" key="3">
    <source>
        <dbReference type="EMBL" id="KAK3107459.1"/>
    </source>
</evidence>
<dbReference type="Proteomes" id="UP001186944">
    <property type="component" value="Unassembled WGS sequence"/>
</dbReference>
<keyword evidence="1" id="KW-0479">Metal-binding</keyword>
<dbReference type="Pfam" id="PF09588">
    <property type="entry name" value="YqaJ"/>
    <property type="match status" value="1"/>
</dbReference>
<dbReference type="PANTHER" id="PTHR47526:SF3">
    <property type="entry name" value="PHD-TYPE DOMAIN-CONTAINING PROTEIN"/>
    <property type="match status" value="1"/>
</dbReference>
<dbReference type="AlphaFoldDB" id="A0AA88YLR0"/>
<dbReference type="InterPro" id="IPR011335">
    <property type="entry name" value="Restrct_endonuc-II-like"/>
</dbReference>
<comment type="caution">
    <text evidence="3">The sequence shown here is derived from an EMBL/GenBank/DDBJ whole genome shotgun (WGS) entry which is preliminary data.</text>
</comment>
<feature type="non-terminal residue" evidence="3">
    <location>
        <position position="1"/>
    </location>
</feature>
<keyword evidence="4" id="KW-1185">Reference proteome</keyword>
<dbReference type="EMBL" id="VSWD01000002">
    <property type="protein sequence ID" value="KAK3107459.1"/>
    <property type="molecule type" value="Genomic_DNA"/>
</dbReference>
<feature type="domain" description="SWIM-type" evidence="2">
    <location>
        <begin position="40"/>
        <end position="77"/>
    </location>
</feature>
<organism evidence="3 4">
    <name type="scientific">Pinctada imbricata</name>
    <name type="common">Atlantic pearl-oyster</name>
    <name type="synonym">Pinctada martensii</name>
    <dbReference type="NCBI Taxonomy" id="66713"/>
    <lineage>
        <taxon>Eukaryota</taxon>
        <taxon>Metazoa</taxon>
        <taxon>Spiralia</taxon>
        <taxon>Lophotrochozoa</taxon>
        <taxon>Mollusca</taxon>
        <taxon>Bivalvia</taxon>
        <taxon>Autobranchia</taxon>
        <taxon>Pteriomorphia</taxon>
        <taxon>Pterioida</taxon>
        <taxon>Pterioidea</taxon>
        <taxon>Pteriidae</taxon>
        <taxon>Pinctada</taxon>
    </lineage>
</organism>
<evidence type="ECO:0000313" key="4">
    <source>
        <dbReference type="Proteomes" id="UP001186944"/>
    </source>
</evidence>
<evidence type="ECO:0000259" key="2">
    <source>
        <dbReference type="PROSITE" id="PS50966"/>
    </source>
</evidence>
<gene>
    <name evidence="3" type="ORF">FSP39_015056</name>
</gene>
<accession>A0AA88YLR0</accession>
<sequence>KGKNLFRSGHVKDMQNISQKGHYFVKSTVLASYSQRSYSSTVTISENSGMIRDATCTCSAAGLGRCAHVAAILFALEDFISEFGTDVPTCTEKLCAWNKGRRKNKNPAAVYSKQYPSMKKELKKIRTPGIEILKSDPRPEALRQDKISKEDKNAFVSDLNNLGGECGWTTLLDFVYDDFTVEDYGTEILKTQCEQFHFNLKEVCTDKQGPFQLDKTVGQSDSKEWMLQRKCRVTASVAKDVACIKTGHTGVLKRILYTDSPLTPAIIYGQENEKKALESYIEKNPQYTIDSTGLWINPKYPGLGCSPDGIFNDTQSTTGLIEIKCPYVLKNVSPCMAQKSMTMKEEKNFFCTFQSDGTLRLKRNHKYYYQIQMQLAICEQKVCDFVIWSQHGMSVERIQMDESFWNHTYPKLLRFHKEYLVPEYFLMRIPRELESAKFEY</sequence>
<dbReference type="PANTHER" id="PTHR47526">
    <property type="entry name" value="ATP-DEPENDENT DNA HELICASE"/>
    <property type="match status" value="1"/>
</dbReference>
<keyword evidence="1" id="KW-0862">Zinc</keyword>
<dbReference type="Gene3D" id="3.90.320.10">
    <property type="match status" value="1"/>
</dbReference>